<dbReference type="AlphaFoldDB" id="A0AAV5CDM3"/>
<name>A0AAV5CDM3_ELECO</name>
<dbReference type="EMBL" id="BQKI01000006">
    <property type="protein sequence ID" value="GJM96141.1"/>
    <property type="molecule type" value="Genomic_DNA"/>
</dbReference>
<reference evidence="1" key="1">
    <citation type="journal article" date="2018" name="DNA Res.">
        <title>Multiple hybrid de novo genome assembly of finger millet, an orphan allotetraploid crop.</title>
        <authorList>
            <person name="Hatakeyama M."/>
            <person name="Aluri S."/>
            <person name="Balachadran M.T."/>
            <person name="Sivarajan S.R."/>
            <person name="Patrignani A."/>
            <person name="Gruter S."/>
            <person name="Poveda L."/>
            <person name="Shimizu-Inatsugi R."/>
            <person name="Baeten J."/>
            <person name="Francoijs K.J."/>
            <person name="Nataraja K.N."/>
            <person name="Reddy Y.A.N."/>
            <person name="Phadnis S."/>
            <person name="Ravikumar R.L."/>
            <person name="Schlapbach R."/>
            <person name="Sreeman S.M."/>
            <person name="Shimizu K.K."/>
        </authorList>
    </citation>
    <scope>NUCLEOTIDE SEQUENCE</scope>
</reference>
<keyword evidence="2" id="KW-1185">Reference proteome</keyword>
<evidence type="ECO:0000313" key="2">
    <source>
        <dbReference type="Proteomes" id="UP001054889"/>
    </source>
</evidence>
<protein>
    <submittedName>
        <fullName evidence="1">Uncharacterized protein</fullName>
    </submittedName>
</protein>
<accession>A0AAV5CDM3</accession>
<sequence length="193" mass="21486">MEWVLIYLKRMVPCRSYYDQGSWILQGINYKGDLGKSTVSDVLELGKLEWNSDDDDDDGMHGPRHMSIVGFHPYKEDIGCCHRPPDLGHCCHRMGRRPGQRRRLGCEGCRYDTIRLGGVCSIPVNGPGRCGNGLGHCQCCSGHGRRHHFYDRCHMSTGSSHDKGGPTIVVAIVIVAGLRWAAPLDPASCRFYA</sequence>
<dbReference type="Proteomes" id="UP001054889">
    <property type="component" value="Unassembled WGS sequence"/>
</dbReference>
<proteinExistence type="predicted"/>
<gene>
    <name evidence="1" type="primary">ga12954</name>
    <name evidence="1" type="ORF">PR202_ga12954</name>
</gene>
<organism evidence="1 2">
    <name type="scientific">Eleusine coracana subsp. coracana</name>
    <dbReference type="NCBI Taxonomy" id="191504"/>
    <lineage>
        <taxon>Eukaryota</taxon>
        <taxon>Viridiplantae</taxon>
        <taxon>Streptophyta</taxon>
        <taxon>Embryophyta</taxon>
        <taxon>Tracheophyta</taxon>
        <taxon>Spermatophyta</taxon>
        <taxon>Magnoliopsida</taxon>
        <taxon>Liliopsida</taxon>
        <taxon>Poales</taxon>
        <taxon>Poaceae</taxon>
        <taxon>PACMAD clade</taxon>
        <taxon>Chloridoideae</taxon>
        <taxon>Cynodonteae</taxon>
        <taxon>Eleusininae</taxon>
        <taxon>Eleusine</taxon>
    </lineage>
</organism>
<comment type="caution">
    <text evidence="1">The sequence shown here is derived from an EMBL/GenBank/DDBJ whole genome shotgun (WGS) entry which is preliminary data.</text>
</comment>
<evidence type="ECO:0000313" key="1">
    <source>
        <dbReference type="EMBL" id="GJM96141.1"/>
    </source>
</evidence>
<reference evidence="1" key="2">
    <citation type="submission" date="2021-12" db="EMBL/GenBank/DDBJ databases">
        <title>Resequencing data analysis of finger millet.</title>
        <authorList>
            <person name="Hatakeyama M."/>
            <person name="Aluri S."/>
            <person name="Balachadran M.T."/>
            <person name="Sivarajan S.R."/>
            <person name="Poveda L."/>
            <person name="Shimizu-Inatsugi R."/>
            <person name="Schlapbach R."/>
            <person name="Sreeman S.M."/>
            <person name="Shimizu K.K."/>
        </authorList>
    </citation>
    <scope>NUCLEOTIDE SEQUENCE</scope>
</reference>